<name>A6N0R7_ORYSI</name>
<evidence type="ECO:0000256" key="1">
    <source>
        <dbReference type="SAM" id="MobiDB-lite"/>
    </source>
</evidence>
<protein>
    <submittedName>
        <fullName evidence="2">Protein binding protein</fullName>
    </submittedName>
</protein>
<feature type="region of interest" description="Disordered" evidence="1">
    <location>
        <begin position="1"/>
        <end position="28"/>
    </location>
</feature>
<reference evidence="2" key="1">
    <citation type="submission" date="2007-04" db="EMBL/GenBank/DDBJ databases">
        <title>A comparative transcriptome map of early and late salinity stress responses in contrasting genotypes of Oryza sativa L.</title>
        <authorList>
            <person name="Kumari S."/>
            <person name="Panjabi V."/>
            <person name="Singla-Pareek S.L."/>
            <person name="Sopory S.K."/>
            <person name="Pareek A."/>
        </authorList>
    </citation>
    <scope>NUCLEOTIDE SEQUENCE</scope>
    <source>
        <tissue evidence="2">Root</tissue>
    </source>
</reference>
<organism evidence="2">
    <name type="scientific">Oryza sativa subsp. indica</name>
    <name type="common">Rice</name>
    <dbReference type="NCBI Taxonomy" id="39946"/>
    <lineage>
        <taxon>Eukaryota</taxon>
        <taxon>Viridiplantae</taxon>
        <taxon>Streptophyta</taxon>
        <taxon>Embryophyta</taxon>
        <taxon>Tracheophyta</taxon>
        <taxon>Spermatophyta</taxon>
        <taxon>Magnoliopsida</taxon>
        <taxon>Liliopsida</taxon>
        <taxon>Poales</taxon>
        <taxon>Poaceae</taxon>
        <taxon>BOP clade</taxon>
        <taxon>Oryzoideae</taxon>
        <taxon>Oryzeae</taxon>
        <taxon>Oryzinae</taxon>
        <taxon>Oryza</taxon>
        <taxon>Oryza sativa</taxon>
    </lineage>
</organism>
<evidence type="ECO:0000313" key="2">
    <source>
        <dbReference type="EMBL" id="ABR25837.1"/>
    </source>
</evidence>
<dbReference type="EMBL" id="EF576249">
    <property type="protein sequence ID" value="ABR25837.1"/>
    <property type="molecule type" value="mRNA"/>
</dbReference>
<accession>A6N0R7</accession>
<sequence>YRARRDAGSASRLEVGSAASPGYGGMSRVVNGTECVVVVMVDRVGEVFPEVPEGINNEDVMGTNNMKAQVKIIQQMQ</sequence>
<proteinExistence type="evidence at transcript level"/>
<dbReference type="AlphaFoldDB" id="A6N0R7"/>
<feature type="non-terminal residue" evidence="2">
    <location>
        <position position="1"/>
    </location>
</feature>